<name>A0A1T5F2Z3_9BACT</name>
<keyword evidence="3 5" id="KW-0449">Lipoprotein</keyword>
<dbReference type="PIRSF" id="PIRSF036893">
    <property type="entry name" value="Lipocalin_ApoD"/>
    <property type="match status" value="1"/>
</dbReference>
<protein>
    <submittedName>
        <fullName evidence="5">Apolipoprotein D and lipocalin family protein</fullName>
    </submittedName>
</protein>
<keyword evidence="2" id="KW-0732">Signal</keyword>
<dbReference type="InterPro" id="IPR022271">
    <property type="entry name" value="Lipocalin_ApoD"/>
</dbReference>
<comment type="similarity">
    <text evidence="1 2">Belongs to the calycin superfamily. Lipocalin family.</text>
</comment>
<dbReference type="InterPro" id="IPR000566">
    <property type="entry name" value="Lipocln_cytosolic_FA-bd_dom"/>
</dbReference>
<dbReference type="Pfam" id="PF08212">
    <property type="entry name" value="Lipocalin_2"/>
    <property type="match status" value="1"/>
</dbReference>
<dbReference type="Proteomes" id="UP000190852">
    <property type="component" value="Unassembled WGS sequence"/>
</dbReference>
<feature type="chain" id="PRO_5013433447" evidence="2">
    <location>
        <begin position="36"/>
        <end position="192"/>
    </location>
</feature>
<evidence type="ECO:0000256" key="3">
    <source>
        <dbReference type="PIRSR" id="PIRSR036893-52"/>
    </source>
</evidence>
<reference evidence="6" key="1">
    <citation type="submission" date="2017-02" db="EMBL/GenBank/DDBJ databases">
        <authorList>
            <person name="Varghese N."/>
            <person name="Submissions S."/>
        </authorList>
    </citation>
    <scope>NUCLEOTIDE SEQUENCE [LARGE SCALE GENOMIC DNA]</scope>
    <source>
        <strain evidence="6">DSM 24967</strain>
    </source>
</reference>
<organism evidence="5 6">
    <name type="scientific">Parabacteroides chartae</name>
    <dbReference type="NCBI Taxonomy" id="1037355"/>
    <lineage>
        <taxon>Bacteria</taxon>
        <taxon>Pseudomonadati</taxon>
        <taxon>Bacteroidota</taxon>
        <taxon>Bacteroidia</taxon>
        <taxon>Bacteroidales</taxon>
        <taxon>Tannerellaceae</taxon>
        <taxon>Parabacteroides</taxon>
    </lineage>
</organism>
<dbReference type="PANTHER" id="PTHR10612">
    <property type="entry name" value="APOLIPOPROTEIN D"/>
    <property type="match status" value="1"/>
</dbReference>
<dbReference type="PROSITE" id="PS00213">
    <property type="entry name" value="LIPOCALIN"/>
    <property type="match status" value="1"/>
</dbReference>
<feature type="lipid moiety-binding region" description="N-palmitoyl cysteine" evidence="3">
    <location>
        <position position="32"/>
    </location>
</feature>
<evidence type="ECO:0000256" key="1">
    <source>
        <dbReference type="ARBA" id="ARBA00006889"/>
    </source>
</evidence>
<feature type="domain" description="Lipocalin/cytosolic fatty-acid binding" evidence="4">
    <location>
        <begin position="49"/>
        <end position="191"/>
    </location>
</feature>
<gene>
    <name evidence="5" type="ORF">SAMN05660349_03286</name>
</gene>
<accession>A0A1T5F2Z3</accession>
<evidence type="ECO:0000259" key="4">
    <source>
        <dbReference type="Pfam" id="PF08212"/>
    </source>
</evidence>
<dbReference type="GO" id="GO:0006950">
    <property type="term" value="P:response to stress"/>
    <property type="evidence" value="ECO:0007669"/>
    <property type="project" value="UniProtKB-ARBA"/>
</dbReference>
<dbReference type="InterPro" id="IPR002446">
    <property type="entry name" value="Lipocalin_bac"/>
</dbReference>
<proteinExistence type="inferred from homology"/>
<dbReference type="PANTHER" id="PTHR10612:SF34">
    <property type="entry name" value="APOLIPOPROTEIN D"/>
    <property type="match status" value="1"/>
</dbReference>
<dbReference type="InterPro" id="IPR022272">
    <property type="entry name" value="Lipocalin_CS"/>
</dbReference>
<dbReference type="AlphaFoldDB" id="A0A1T5F2Z3"/>
<keyword evidence="3" id="KW-0564">Palmitate</keyword>
<keyword evidence="6" id="KW-1185">Reference proteome</keyword>
<evidence type="ECO:0000256" key="2">
    <source>
        <dbReference type="PIRNR" id="PIRNR036893"/>
    </source>
</evidence>
<dbReference type="Gene3D" id="2.40.128.20">
    <property type="match status" value="1"/>
</dbReference>
<dbReference type="CDD" id="cd19438">
    <property type="entry name" value="lipocalin_Blc-like"/>
    <property type="match status" value="1"/>
</dbReference>
<sequence length="192" mass="22266">MPANGLYNIINNAMKAFILTSVLLALPFFTACSQAEKKNTINKQTVRSLNLDRYLGKWYEIARFDHPFERDMVGVTAEYSLRPDGKIRVLNSGYKPDFNGKFKTAEGKARRPDPNEPGKLEVSFFLWFYGEYNILELDEQNYSYVLIGSSSDKYLWILSRTPQLPQETVNMLLEKARERGYDTSKLIWVKQK</sequence>
<dbReference type="SUPFAM" id="SSF50814">
    <property type="entry name" value="Lipocalins"/>
    <property type="match status" value="1"/>
</dbReference>
<feature type="lipid moiety-binding region" description="S-diacylglycerol cysteine" evidence="3">
    <location>
        <position position="32"/>
    </location>
</feature>
<dbReference type="InterPro" id="IPR012674">
    <property type="entry name" value="Calycin"/>
</dbReference>
<dbReference type="PRINTS" id="PR01171">
    <property type="entry name" value="BCTLIPOCALIN"/>
</dbReference>
<dbReference type="EMBL" id="FUYQ01000038">
    <property type="protein sequence ID" value="SKB90555.1"/>
    <property type="molecule type" value="Genomic_DNA"/>
</dbReference>
<evidence type="ECO:0000313" key="6">
    <source>
        <dbReference type="Proteomes" id="UP000190852"/>
    </source>
</evidence>
<feature type="signal peptide" evidence="2">
    <location>
        <begin position="1"/>
        <end position="35"/>
    </location>
</feature>
<evidence type="ECO:0000313" key="5">
    <source>
        <dbReference type="EMBL" id="SKB90555.1"/>
    </source>
</evidence>
<dbReference type="InterPro" id="IPR047202">
    <property type="entry name" value="Lipocalin_Blc-like_dom"/>
</dbReference>